<dbReference type="Gene3D" id="2.40.50.140">
    <property type="entry name" value="Nucleic acid-binding proteins"/>
    <property type="match status" value="1"/>
</dbReference>
<dbReference type="Pfam" id="PF19833">
    <property type="entry name" value="RecG_dom3_C"/>
    <property type="match status" value="1"/>
</dbReference>
<dbReference type="NCBIfam" id="NF008165">
    <property type="entry name" value="PRK10917.1-3"/>
    <property type="match status" value="1"/>
</dbReference>
<dbReference type="PROSITE" id="PS51194">
    <property type="entry name" value="HELICASE_CTER"/>
    <property type="match status" value="1"/>
</dbReference>
<evidence type="ECO:0000256" key="13">
    <source>
        <dbReference type="ARBA" id="ARBA00034808"/>
    </source>
</evidence>
<dbReference type="GO" id="GO:0006281">
    <property type="term" value="P:DNA repair"/>
    <property type="evidence" value="ECO:0007669"/>
    <property type="project" value="UniProtKB-UniRule"/>
</dbReference>
<dbReference type="GO" id="GO:0005524">
    <property type="term" value="F:ATP binding"/>
    <property type="evidence" value="ECO:0007669"/>
    <property type="project" value="UniProtKB-KW"/>
</dbReference>
<evidence type="ECO:0000313" key="19">
    <source>
        <dbReference type="Proteomes" id="UP000317778"/>
    </source>
</evidence>
<protein>
    <recommendedName>
        <fullName evidence="2 15">ATP-dependent DNA helicase RecG</fullName>
        <ecNumber evidence="13 15">5.6.2.4</ecNumber>
    </recommendedName>
</protein>
<dbReference type="InterPro" id="IPR045562">
    <property type="entry name" value="RecG_dom3_C"/>
</dbReference>
<dbReference type="InterPro" id="IPR014001">
    <property type="entry name" value="Helicase_ATP-bd"/>
</dbReference>
<evidence type="ECO:0000256" key="14">
    <source>
        <dbReference type="ARBA" id="ARBA00048988"/>
    </source>
</evidence>
<dbReference type="CDD" id="cd17992">
    <property type="entry name" value="DEXHc_RecG"/>
    <property type="match status" value="1"/>
</dbReference>
<keyword evidence="3 15" id="KW-0547">Nucleotide-binding</keyword>
<evidence type="ECO:0000256" key="15">
    <source>
        <dbReference type="RuleBase" id="RU363016"/>
    </source>
</evidence>
<comment type="catalytic activity">
    <reaction evidence="12 15">
        <text>Couples ATP hydrolysis with the unwinding of duplex DNA by translocating in the 3'-5' direction.</text>
        <dbReference type="EC" id="5.6.2.4"/>
    </reaction>
</comment>
<dbReference type="SUPFAM" id="SSF52540">
    <property type="entry name" value="P-loop containing nucleoside triphosphate hydrolases"/>
    <property type="match status" value="2"/>
</dbReference>
<dbReference type="GO" id="GO:0043138">
    <property type="term" value="F:3'-5' DNA helicase activity"/>
    <property type="evidence" value="ECO:0007669"/>
    <property type="project" value="UniProtKB-EC"/>
</dbReference>
<dbReference type="GO" id="GO:0003677">
    <property type="term" value="F:DNA binding"/>
    <property type="evidence" value="ECO:0007669"/>
    <property type="project" value="UniProtKB-KW"/>
</dbReference>
<evidence type="ECO:0000256" key="4">
    <source>
        <dbReference type="ARBA" id="ARBA00022763"/>
    </source>
</evidence>
<dbReference type="PROSITE" id="PS51192">
    <property type="entry name" value="HELICASE_ATP_BIND_1"/>
    <property type="match status" value="1"/>
</dbReference>
<evidence type="ECO:0000259" key="16">
    <source>
        <dbReference type="PROSITE" id="PS51192"/>
    </source>
</evidence>
<dbReference type="NCBIfam" id="TIGR00643">
    <property type="entry name" value="recG"/>
    <property type="match status" value="1"/>
</dbReference>
<evidence type="ECO:0000256" key="7">
    <source>
        <dbReference type="ARBA" id="ARBA00022840"/>
    </source>
</evidence>
<dbReference type="GO" id="GO:0006310">
    <property type="term" value="P:DNA recombination"/>
    <property type="evidence" value="ECO:0007669"/>
    <property type="project" value="UniProtKB-UniRule"/>
</dbReference>
<keyword evidence="9 15" id="KW-0233">DNA recombination</keyword>
<comment type="catalytic activity">
    <reaction evidence="14 15">
        <text>ATP + H2O = ADP + phosphate + H(+)</text>
        <dbReference type="Rhea" id="RHEA:13065"/>
        <dbReference type="ChEBI" id="CHEBI:15377"/>
        <dbReference type="ChEBI" id="CHEBI:15378"/>
        <dbReference type="ChEBI" id="CHEBI:30616"/>
        <dbReference type="ChEBI" id="CHEBI:43474"/>
        <dbReference type="ChEBI" id="CHEBI:456216"/>
        <dbReference type="EC" id="5.6.2.4"/>
    </reaction>
</comment>
<dbReference type="PANTHER" id="PTHR47964">
    <property type="entry name" value="ATP-DEPENDENT DNA HELICASE HOMOLOG RECG, CHLOROPLASTIC"/>
    <property type="match status" value="1"/>
</dbReference>
<keyword evidence="6 15" id="KW-0347">Helicase</keyword>
<dbReference type="GO" id="GO:0016887">
    <property type="term" value="F:ATP hydrolysis activity"/>
    <property type="evidence" value="ECO:0007669"/>
    <property type="project" value="RHEA"/>
</dbReference>
<dbReference type="SMART" id="SM00487">
    <property type="entry name" value="DEXDc"/>
    <property type="match status" value="1"/>
</dbReference>
<comment type="caution">
    <text evidence="18">The sequence shown here is derived from an EMBL/GenBank/DDBJ whole genome shotgun (WGS) entry which is preliminary data.</text>
</comment>
<keyword evidence="8" id="KW-0238">DNA-binding</keyword>
<gene>
    <name evidence="18" type="ORF">CEE36_08630</name>
</gene>
<dbReference type="InterPro" id="IPR011545">
    <property type="entry name" value="DEAD/DEAH_box_helicase_dom"/>
</dbReference>
<keyword evidence="5 15" id="KW-0378">Hydrolase</keyword>
<keyword evidence="7 15" id="KW-0067">ATP-binding</keyword>
<evidence type="ECO:0000256" key="12">
    <source>
        <dbReference type="ARBA" id="ARBA00034617"/>
    </source>
</evidence>
<evidence type="ECO:0000313" key="18">
    <source>
        <dbReference type="EMBL" id="TKJ41370.1"/>
    </source>
</evidence>
<feature type="domain" description="Helicase ATP-binding" evidence="16">
    <location>
        <begin position="279"/>
        <end position="441"/>
    </location>
</feature>
<keyword evidence="10 15" id="KW-0234">DNA repair</keyword>
<dbReference type="NCBIfam" id="NF008168">
    <property type="entry name" value="PRK10917.2-2"/>
    <property type="match status" value="1"/>
</dbReference>
<evidence type="ECO:0000259" key="17">
    <source>
        <dbReference type="PROSITE" id="PS51194"/>
    </source>
</evidence>
<reference evidence="18 19" key="1">
    <citation type="submission" date="2017-06" db="EMBL/GenBank/DDBJ databases">
        <title>Novel microbial phyla capable of carbon fixation and sulfur reduction in deep-sea sediments.</title>
        <authorList>
            <person name="Huang J."/>
            <person name="Baker B."/>
            <person name="Wang Y."/>
        </authorList>
    </citation>
    <scope>NUCLEOTIDE SEQUENCE [LARGE SCALE GENOMIC DNA]</scope>
    <source>
        <strain evidence="18">B3_TA06</strain>
    </source>
</reference>
<dbReference type="Gene3D" id="3.40.50.300">
    <property type="entry name" value="P-loop containing nucleotide triphosphate hydrolases"/>
    <property type="match status" value="2"/>
</dbReference>
<name>A0A532V2B7_UNCT6</name>
<evidence type="ECO:0000256" key="2">
    <source>
        <dbReference type="ARBA" id="ARBA00017846"/>
    </source>
</evidence>
<organism evidence="18 19">
    <name type="scientific">candidate division TA06 bacterium B3_TA06</name>
    <dbReference type="NCBI Taxonomy" id="2012487"/>
    <lineage>
        <taxon>Bacteria</taxon>
        <taxon>Bacteria division TA06</taxon>
    </lineage>
</organism>
<dbReference type="SMART" id="SM00490">
    <property type="entry name" value="HELICc"/>
    <property type="match status" value="1"/>
</dbReference>
<dbReference type="Proteomes" id="UP000317778">
    <property type="component" value="Unassembled WGS sequence"/>
</dbReference>
<dbReference type="PANTHER" id="PTHR47964:SF1">
    <property type="entry name" value="ATP-DEPENDENT DNA HELICASE HOMOLOG RECG, CHLOROPLASTIC"/>
    <property type="match status" value="1"/>
</dbReference>
<evidence type="ECO:0000256" key="10">
    <source>
        <dbReference type="ARBA" id="ARBA00023204"/>
    </source>
</evidence>
<evidence type="ECO:0000256" key="8">
    <source>
        <dbReference type="ARBA" id="ARBA00023125"/>
    </source>
</evidence>
<evidence type="ECO:0000256" key="6">
    <source>
        <dbReference type="ARBA" id="ARBA00022806"/>
    </source>
</evidence>
<dbReference type="EC" id="5.6.2.4" evidence="13 15"/>
<dbReference type="InterPro" id="IPR001650">
    <property type="entry name" value="Helicase_C-like"/>
</dbReference>
<keyword evidence="11" id="KW-0413">Isomerase</keyword>
<dbReference type="Pfam" id="PF17191">
    <property type="entry name" value="RecG_wedge"/>
    <property type="match status" value="1"/>
</dbReference>
<dbReference type="Gene3D" id="1.10.150.20">
    <property type="entry name" value="5' to 3' exonuclease, C-terminal subdomain"/>
    <property type="match status" value="1"/>
</dbReference>
<evidence type="ECO:0000256" key="3">
    <source>
        <dbReference type="ARBA" id="ARBA00022741"/>
    </source>
</evidence>
<evidence type="ECO:0000256" key="1">
    <source>
        <dbReference type="ARBA" id="ARBA00007504"/>
    </source>
</evidence>
<comment type="function">
    <text evidence="15">Plays a critical role in recombination and DNA repair. Helps process Holliday junction intermediates to mature products by catalyzing branch migration. Has replication fork regression activity, unwinds stalled or blocked replication forks to make a HJ that can be resolved. Has a DNA unwinding activity characteristic of a DNA helicase with 3'-5' polarity.</text>
</comment>
<dbReference type="InterPro" id="IPR047112">
    <property type="entry name" value="RecG/Mfd"/>
</dbReference>
<dbReference type="InterPro" id="IPR004609">
    <property type="entry name" value="ATP-dep_DNA_helicase_RecG"/>
</dbReference>
<dbReference type="InterPro" id="IPR012340">
    <property type="entry name" value="NA-bd_OB-fold"/>
</dbReference>
<keyword evidence="4 15" id="KW-0227">DNA damage</keyword>
<dbReference type="AlphaFoldDB" id="A0A532V2B7"/>
<accession>A0A532V2B7</accession>
<dbReference type="Pfam" id="PF00271">
    <property type="entry name" value="Helicase_C"/>
    <property type="match status" value="1"/>
</dbReference>
<feature type="domain" description="Helicase C-terminal" evidence="17">
    <location>
        <begin position="474"/>
        <end position="620"/>
    </location>
</feature>
<dbReference type="SUPFAM" id="SSF50249">
    <property type="entry name" value="Nucleic acid-binding proteins"/>
    <property type="match status" value="1"/>
</dbReference>
<comment type="similarity">
    <text evidence="1 15">Belongs to the helicase family. RecG subfamily.</text>
</comment>
<sequence length="691" mass="78182">MSHRGDTTLKPETPVQYLKGIGPKRAARLSKLGIETVEDLLFHLPTRYIDRSNPVPIASAQIGQEATFVVKVMGASFRRSRRGPLVQILVADESAQMYVVWFNRPDLRGKFKPGEKLLVSGQITFYDQMQMVNPFFERLDANPDFFERPIFPVYPLTEGLAAWEVRRAANRALDELDELPETIPPELMQRHELPGIMQALQYVHRPKEMAEIEKGLARLRYEELFYFEALIAMRRRNLEEGIKAEPLLSEGKLTKGFLKALPFELTRDQLKVIAEIGADICGKNPMHRLLQGDVGSGKTVVALYAMLAAADAGRQAAMMAPTEILAEQHYNKWGNTLAAIGARPLLLTGSLKNKEKEERREMIARGKADMIFGTHALIEENVEFRDLALVVVDEQHRFGVMQRAALASKSEVRPHVLVMSATPIPRTLTLSYYGDLDVSVIKEKPKGRAERKTELAYESRKEGVYRWLEERLKEGDRAYVVCPLIEESEKLELSSAKETFDELVERLGDQRVTLVHGRMKPQERQLAMSRFRKGEVEVLVSTTVIEVGVDVAEATIMIIMHPERFGLAQLHQLRGRIGRGSRPSRCVLLMPSGLSPEASQRLTFFANTEDGFLLAEEDLRIRGPGQIMGRRQHGLPDLRIADLLRDRDLLMAAQKDAFKILKEDPELKKHPRVSATIRRRHAQSLELLGVA</sequence>
<evidence type="ECO:0000256" key="9">
    <source>
        <dbReference type="ARBA" id="ARBA00023172"/>
    </source>
</evidence>
<dbReference type="InterPro" id="IPR033454">
    <property type="entry name" value="RecG_wedge"/>
</dbReference>
<evidence type="ECO:0000256" key="11">
    <source>
        <dbReference type="ARBA" id="ARBA00023235"/>
    </source>
</evidence>
<dbReference type="CDD" id="cd04488">
    <property type="entry name" value="RecG_wedge_OBF"/>
    <property type="match status" value="1"/>
</dbReference>
<dbReference type="InterPro" id="IPR027417">
    <property type="entry name" value="P-loop_NTPase"/>
</dbReference>
<proteinExistence type="inferred from homology"/>
<evidence type="ECO:0000256" key="5">
    <source>
        <dbReference type="ARBA" id="ARBA00022801"/>
    </source>
</evidence>
<dbReference type="Pfam" id="PF00270">
    <property type="entry name" value="DEAD"/>
    <property type="match status" value="1"/>
</dbReference>
<dbReference type="EMBL" id="NJBO01000014">
    <property type="protein sequence ID" value="TKJ41370.1"/>
    <property type="molecule type" value="Genomic_DNA"/>
</dbReference>